<proteinExistence type="predicted"/>
<keyword evidence="2" id="KW-1185">Reference proteome</keyword>
<protein>
    <recommendedName>
        <fullName evidence="3">DUF4367 domain-containing protein</fullName>
    </recommendedName>
</protein>
<evidence type="ECO:0000313" key="2">
    <source>
        <dbReference type="Proteomes" id="UP000251717"/>
    </source>
</evidence>
<dbReference type="AlphaFoldDB" id="A0A315XMB3"/>
<accession>A0A315XMB3</accession>
<gene>
    <name evidence="1" type="ORF">MBBTH_10210</name>
</gene>
<comment type="caution">
    <text evidence="1">The sequence shown here is derived from an EMBL/GenBank/DDBJ whole genome shotgun (WGS) entry which is preliminary data.</text>
</comment>
<dbReference type="OrthoDB" id="76331at2157"/>
<sequence>MVSKKLILVLALACLAIFSIVSVSAGDFLNDETTIAGHDFNIPDGYKKNESFISENETTNSNGAIFYASAESYYKGEDDIVYIQVSDYSYPGYETNLTDAHVQKSGLGEKEFINGHEGLIAEKKFDDLNVHAFFYAEDGDLVCVMTTDDSLFEQIIPEE</sequence>
<evidence type="ECO:0008006" key="3">
    <source>
        <dbReference type="Google" id="ProtNLM"/>
    </source>
</evidence>
<name>A0A315XMB3_9EURY</name>
<evidence type="ECO:0000313" key="1">
    <source>
        <dbReference type="EMBL" id="PWB87455.1"/>
    </source>
</evidence>
<organism evidence="1 2">
    <name type="scientific">Methanobrevibacter thaueri</name>
    <dbReference type="NCBI Taxonomy" id="190975"/>
    <lineage>
        <taxon>Archaea</taxon>
        <taxon>Methanobacteriati</taxon>
        <taxon>Methanobacteriota</taxon>
        <taxon>Methanomada group</taxon>
        <taxon>Methanobacteria</taxon>
        <taxon>Methanobacteriales</taxon>
        <taxon>Methanobacteriaceae</taxon>
        <taxon>Methanobrevibacter</taxon>
    </lineage>
</organism>
<dbReference type="Proteomes" id="UP000251717">
    <property type="component" value="Unassembled WGS sequence"/>
</dbReference>
<dbReference type="RefSeq" id="WP_116591971.1">
    <property type="nucleotide sequence ID" value="NZ_MZGS01000020.1"/>
</dbReference>
<reference evidence="1 2" key="1">
    <citation type="submission" date="2017-03" db="EMBL/GenBank/DDBJ databases">
        <title>Genome sequence of Methanobrevibacter thaueri.</title>
        <authorList>
            <person name="Poehlein A."/>
            <person name="Seedorf H."/>
            <person name="Daniel R."/>
        </authorList>
    </citation>
    <scope>NUCLEOTIDE SEQUENCE [LARGE SCALE GENOMIC DNA]</scope>
    <source>
        <strain evidence="1 2">DSM 11995</strain>
    </source>
</reference>
<dbReference type="EMBL" id="MZGS01000020">
    <property type="protein sequence ID" value="PWB87455.1"/>
    <property type="molecule type" value="Genomic_DNA"/>
</dbReference>